<dbReference type="EMBL" id="FLUN01000001">
    <property type="protein sequence ID" value="SBW00417.1"/>
    <property type="molecule type" value="Genomic_DNA"/>
</dbReference>
<proteinExistence type="predicted"/>
<sequence length="61" mass="7039">MESNTFEKCFSDFIDRREYDEAQNALFEMVRISFQAGWKSAGGDPPPSQPILRLITIEPEE</sequence>
<protein>
    <submittedName>
        <fullName evidence="1">Uncharacterized protein</fullName>
    </submittedName>
</protein>
<evidence type="ECO:0000313" key="1">
    <source>
        <dbReference type="EMBL" id="SBW00417.1"/>
    </source>
</evidence>
<accession>A0A212JLV8</accession>
<gene>
    <name evidence="1" type="ORF">KL86CLO1_11339</name>
</gene>
<name>A0A212JLV8_9FIRM</name>
<organism evidence="1">
    <name type="scientific">uncultured Eubacteriales bacterium</name>
    <dbReference type="NCBI Taxonomy" id="172733"/>
    <lineage>
        <taxon>Bacteria</taxon>
        <taxon>Bacillati</taxon>
        <taxon>Bacillota</taxon>
        <taxon>Clostridia</taxon>
        <taxon>Eubacteriales</taxon>
        <taxon>environmental samples</taxon>
    </lineage>
</organism>
<dbReference type="AlphaFoldDB" id="A0A212JLV8"/>
<reference evidence="1" key="1">
    <citation type="submission" date="2016-04" db="EMBL/GenBank/DDBJ databases">
        <authorList>
            <person name="Evans L.H."/>
            <person name="Alamgir A."/>
            <person name="Owens N."/>
            <person name="Weber N.D."/>
            <person name="Virtaneva K."/>
            <person name="Barbian K."/>
            <person name="Babar A."/>
            <person name="Rosenke K."/>
        </authorList>
    </citation>
    <scope>NUCLEOTIDE SEQUENCE</scope>
    <source>
        <strain evidence="1">86</strain>
    </source>
</reference>